<comment type="similarity">
    <text evidence="5">Belongs to the truncated hemoglobin family. Group II subfamily.</text>
</comment>
<accession>A0A229P4U4</accession>
<reference evidence="6 7" key="1">
    <citation type="submission" date="2017-07" db="EMBL/GenBank/DDBJ databases">
        <title>Paenibacillus herberti R33 genome sequencing and assembly.</title>
        <authorList>
            <person name="Su W."/>
        </authorList>
    </citation>
    <scope>NUCLEOTIDE SEQUENCE [LARGE SCALE GENOMIC DNA]</scope>
    <source>
        <strain evidence="6 7">R33</strain>
    </source>
</reference>
<dbReference type="EMBL" id="NMUQ01000001">
    <property type="protein sequence ID" value="OXM17306.1"/>
    <property type="molecule type" value="Genomic_DNA"/>
</dbReference>
<dbReference type="GO" id="GO:0019825">
    <property type="term" value="F:oxygen binding"/>
    <property type="evidence" value="ECO:0007669"/>
    <property type="project" value="InterPro"/>
</dbReference>
<evidence type="ECO:0000256" key="2">
    <source>
        <dbReference type="ARBA" id="ARBA00022617"/>
    </source>
</evidence>
<evidence type="ECO:0000313" key="6">
    <source>
        <dbReference type="EMBL" id="OXM17306.1"/>
    </source>
</evidence>
<evidence type="ECO:0000256" key="1">
    <source>
        <dbReference type="ARBA" id="ARBA00022448"/>
    </source>
</evidence>
<dbReference type="GO" id="GO:0005344">
    <property type="term" value="F:oxygen carrier activity"/>
    <property type="evidence" value="ECO:0007669"/>
    <property type="project" value="InterPro"/>
</dbReference>
<dbReference type="Proteomes" id="UP000215145">
    <property type="component" value="Unassembled WGS sequence"/>
</dbReference>
<keyword evidence="2" id="KW-0349">Heme</keyword>
<evidence type="ECO:0000256" key="3">
    <source>
        <dbReference type="ARBA" id="ARBA00022723"/>
    </source>
</evidence>
<dbReference type="InterPro" id="IPR001486">
    <property type="entry name" value="Hemoglobin_trunc"/>
</dbReference>
<gene>
    <name evidence="6" type="ORF">CGZ75_12080</name>
</gene>
<dbReference type="Gene3D" id="1.10.490.10">
    <property type="entry name" value="Globins"/>
    <property type="match status" value="1"/>
</dbReference>
<dbReference type="GO" id="GO:0046872">
    <property type="term" value="F:metal ion binding"/>
    <property type="evidence" value="ECO:0007669"/>
    <property type="project" value="UniProtKB-KW"/>
</dbReference>
<dbReference type="GO" id="GO:0020037">
    <property type="term" value="F:heme binding"/>
    <property type="evidence" value="ECO:0007669"/>
    <property type="project" value="InterPro"/>
</dbReference>
<dbReference type="RefSeq" id="WP_089524381.1">
    <property type="nucleotide sequence ID" value="NZ_NMUQ01000001.1"/>
</dbReference>
<protein>
    <submittedName>
        <fullName evidence="6">Globin</fullName>
    </submittedName>
</protein>
<dbReference type="InterPro" id="IPR012292">
    <property type="entry name" value="Globin/Proto"/>
</dbReference>
<evidence type="ECO:0000256" key="5">
    <source>
        <dbReference type="ARBA" id="ARBA00034496"/>
    </source>
</evidence>
<evidence type="ECO:0000313" key="7">
    <source>
        <dbReference type="Proteomes" id="UP000215145"/>
    </source>
</evidence>
<evidence type="ECO:0000256" key="4">
    <source>
        <dbReference type="ARBA" id="ARBA00023004"/>
    </source>
</evidence>
<dbReference type="OrthoDB" id="9790913at2"/>
<dbReference type="AlphaFoldDB" id="A0A229P4U4"/>
<keyword evidence="3" id="KW-0479">Metal-binding</keyword>
<proteinExistence type="inferred from homology"/>
<dbReference type="SUPFAM" id="SSF46458">
    <property type="entry name" value="Globin-like"/>
    <property type="match status" value="1"/>
</dbReference>
<organism evidence="6 7">
    <name type="scientific">Paenibacillus herberti</name>
    <dbReference type="NCBI Taxonomy" id="1619309"/>
    <lineage>
        <taxon>Bacteria</taxon>
        <taxon>Bacillati</taxon>
        <taxon>Bacillota</taxon>
        <taxon>Bacilli</taxon>
        <taxon>Bacillales</taxon>
        <taxon>Paenibacillaceae</taxon>
        <taxon>Paenibacillus</taxon>
    </lineage>
</organism>
<dbReference type="InterPro" id="IPR044203">
    <property type="entry name" value="GlbO/GLB3-like"/>
</dbReference>
<keyword evidence="7" id="KW-1185">Reference proteome</keyword>
<dbReference type="Pfam" id="PF01152">
    <property type="entry name" value="Bac_globin"/>
    <property type="match status" value="1"/>
</dbReference>
<dbReference type="InterPro" id="IPR009050">
    <property type="entry name" value="Globin-like_sf"/>
</dbReference>
<sequence length="131" mass="14953">MNKQNSPYELMGGAATVERLVHAFYPRVVKNELLAPLFQRDIGPVMEKQIQFLSQFFGGPPLFSEQHGHPMMRARHLPFRITKDHAAAWLACMDEAAQEIGMPEDLRTFVIDRLSGPAYHFVNTELDGREE</sequence>
<dbReference type="PANTHER" id="PTHR47366">
    <property type="entry name" value="TWO-ON-TWO HEMOGLOBIN-3"/>
    <property type="match status" value="1"/>
</dbReference>
<dbReference type="PANTHER" id="PTHR47366:SF1">
    <property type="entry name" value="TWO-ON-TWO HEMOGLOBIN-3"/>
    <property type="match status" value="1"/>
</dbReference>
<comment type="caution">
    <text evidence="6">The sequence shown here is derived from an EMBL/GenBank/DDBJ whole genome shotgun (WGS) entry which is preliminary data.</text>
</comment>
<keyword evidence="1" id="KW-0813">Transport</keyword>
<keyword evidence="4" id="KW-0408">Iron</keyword>
<name>A0A229P4U4_9BACL</name>